<dbReference type="CDD" id="cd15482">
    <property type="entry name" value="Sialidase_non-viral"/>
    <property type="match status" value="1"/>
</dbReference>
<comment type="catalytic activity">
    <reaction evidence="1">
        <text>Hydrolysis of alpha-(2-&gt;3)-, alpha-(2-&gt;6)-, alpha-(2-&gt;8)- glycosidic linkages of terminal sialic acid residues in oligosaccharides, glycoproteins, glycolipids, colominic acid and synthetic substrates.</text>
        <dbReference type="EC" id="3.2.1.18"/>
    </reaction>
</comment>
<feature type="domain" description="Sialidase" evidence="5">
    <location>
        <begin position="77"/>
        <end position="384"/>
    </location>
</feature>
<dbReference type="InterPro" id="IPR011040">
    <property type="entry name" value="Sialidase"/>
</dbReference>
<gene>
    <name evidence="6" type="ORF">GCM10022416_09030</name>
</gene>
<proteinExistence type="inferred from homology"/>
<sequence>MKTVLRAPALPSAAILVAGTALVGVTAAPARAVDDPAKSATPVHTATVLFRGGHKESLNGITYHSFRIPSIVRTKAGTLLAFAEGRASSNKDWGNINLVYKRSTDNGATWSSLKEVVGAGQGTWGNPTPVVDMQTGTIWMFMSWNPAGYSQRGGYDPDTGTTTTPITKWGDRRTYLMRSTDDGLTWKGLDGTSTPTDMTEALTPKKKANGAEWAWDAMGPGNGIYTREGHLVVPAQHRNIISFDHGRTWQVQKLGEQTGEATITQLTDGTLYRNDRPTTSSWEIAKRRWVSRGSATGTFSAFSPDSTLLDPQCEASVLQYNNDSPARTVFLNPASTVQRANKMRVRISYDGARTWPVSRPLGDGPLPSGAGTEGGYSSMAKTSDYRIAALVESNLDTSENGKSYRSIIFRKFNLSWILNG</sequence>
<dbReference type="InterPro" id="IPR026856">
    <property type="entry name" value="Sialidase_fam"/>
</dbReference>
<dbReference type="SUPFAM" id="SSF50939">
    <property type="entry name" value="Sialidases"/>
    <property type="match status" value="1"/>
</dbReference>
<dbReference type="Proteomes" id="UP001500266">
    <property type="component" value="Unassembled WGS sequence"/>
</dbReference>
<evidence type="ECO:0000313" key="6">
    <source>
        <dbReference type="EMBL" id="GAA4130868.1"/>
    </source>
</evidence>
<feature type="signal peptide" evidence="4">
    <location>
        <begin position="1"/>
        <end position="23"/>
    </location>
</feature>
<reference evidence="7" key="1">
    <citation type="journal article" date="2019" name="Int. J. Syst. Evol. Microbiol.">
        <title>The Global Catalogue of Microorganisms (GCM) 10K type strain sequencing project: providing services to taxonomists for standard genome sequencing and annotation.</title>
        <authorList>
            <consortium name="The Broad Institute Genomics Platform"/>
            <consortium name="The Broad Institute Genome Sequencing Center for Infectious Disease"/>
            <person name="Wu L."/>
            <person name="Ma J."/>
        </authorList>
    </citation>
    <scope>NUCLEOTIDE SEQUENCE [LARGE SCALE GENOMIC DNA]</scope>
    <source>
        <strain evidence="7">JCM 17316</strain>
    </source>
</reference>
<comment type="caution">
    <text evidence="6">The sequence shown here is derived from an EMBL/GenBank/DDBJ whole genome shotgun (WGS) entry which is preliminary data.</text>
</comment>
<comment type="similarity">
    <text evidence="2">Belongs to the glycosyl hydrolase 33 family.</text>
</comment>
<evidence type="ECO:0000256" key="2">
    <source>
        <dbReference type="ARBA" id="ARBA00009348"/>
    </source>
</evidence>
<feature type="chain" id="PRO_5046217861" description="exo-alpha-sialidase" evidence="4">
    <location>
        <begin position="24"/>
        <end position="420"/>
    </location>
</feature>
<evidence type="ECO:0000256" key="3">
    <source>
        <dbReference type="ARBA" id="ARBA00012733"/>
    </source>
</evidence>
<keyword evidence="4" id="KW-0732">Signal</keyword>
<dbReference type="RefSeq" id="WP_345017668.1">
    <property type="nucleotide sequence ID" value="NZ_BAABDO010000008.1"/>
</dbReference>
<dbReference type="EMBL" id="BAABDO010000008">
    <property type="protein sequence ID" value="GAA4130868.1"/>
    <property type="molecule type" value="Genomic_DNA"/>
</dbReference>
<dbReference type="EC" id="3.2.1.18" evidence="3"/>
<dbReference type="InterPro" id="IPR036278">
    <property type="entry name" value="Sialidase_sf"/>
</dbReference>
<keyword evidence="7" id="KW-1185">Reference proteome</keyword>
<organism evidence="6 7">
    <name type="scientific">Actinomadura keratinilytica</name>
    <dbReference type="NCBI Taxonomy" id="547461"/>
    <lineage>
        <taxon>Bacteria</taxon>
        <taxon>Bacillati</taxon>
        <taxon>Actinomycetota</taxon>
        <taxon>Actinomycetes</taxon>
        <taxon>Streptosporangiales</taxon>
        <taxon>Thermomonosporaceae</taxon>
        <taxon>Actinomadura</taxon>
    </lineage>
</organism>
<dbReference type="Gene3D" id="2.120.10.10">
    <property type="match status" value="1"/>
</dbReference>
<dbReference type="PANTHER" id="PTHR10628">
    <property type="entry name" value="SIALIDASE"/>
    <property type="match status" value="1"/>
</dbReference>
<dbReference type="PANTHER" id="PTHR10628:SF30">
    <property type="entry name" value="EXO-ALPHA-SIALIDASE"/>
    <property type="match status" value="1"/>
</dbReference>
<evidence type="ECO:0000259" key="5">
    <source>
        <dbReference type="Pfam" id="PF13088"/>
    </source>
</evidence>
<evidence type="ECO:0000256" key="1">
    <source>
        <dbReference type="ARBA" id="ARBA00000427"/>
    </source>
</evidence>
<dbReference type="Pfam" id="PF13088">
    <property type="entry name" value="BNR_2"/>
    <property type="match status" value="1"/>
</dbReference>
<name>A0ABP7Y5A0_9ACTN</name>
<protein>
    <recommendedName>
        <fullName evidence="3">exo-alpha-sialidase</fullName>
        <ecNumber evidence="3">3.2.1.18</ecNumber>
    </recommendedName>
</protein>
<evidence type="ECO:0000313" key="7">
    <source>
        <dbReference type="Proteomes" id="UP001500266"/>
    </source>
</evidence>
<evidence type="ECO:0000256" key="4">
    <source>
        <dbReference type="SAM" id="SignalP"/>
    </source>
</evidence>
<accession>A0ABP7Y5A0</accession>